<dbReference type="GO" id="GO:0031047">
    <property type="term" value="P:regulatory ncRNA-mediated gene silencing"/>
    <property type="evidence" value="ECO:0007669"/>
    <property type="project" value="UniProtKB-UniRule"/>
</dbReference>
<accession>A0ABD2PDJ5</accession>
<comment type="function">
    <text evidence="2">Component of the CCR4-NOT complex which is one of the major cellular mRNA deadenylases and is linked to various cellular processes including bulk mRNA degradation, miRNA-mediated repression, translational repression during translational initiation and general transcription regulation.</text>
</comment>
<reference evidence="4 5" key="1">
    <citation type="journal article" date="2021" name="BMC Biol.">
        <title>Horizontally acquired antibacterial genes associated with adaptive radiation of ladybird beetles.</title>
        <authorList>
            <person name="Li H.S."/>
            <person name="Tang X.F."/>
            <person name="Huang Y.H."/>
            <person name="Xu Z.Y."/>
            <person name="Chen M.L."/>
            <person name="Du X.Y."/>
            <person name="Qiu B.Y."/>
            <person name="Chen P.T."/>
            <person name="Zhang W."/>
            <person name="Slipinski A."/>
            <person name="Escalona H.E."/>
            <person name="Waterhouse R.M."/>
            <person name="Zwick A."/>
            <person name="Pang H."/>
        </authorList>
    </citation>
    <scope>NUCLEOTIDE SEQUENCE [LARGE SCALE GENOMIC DNA]</scope>
    <source>
        <strain evidence="4">SYSU2018</strain>
    </source>
</reference>
<proteinExistence type="inferred from homology"/>
<dbReference type="GO" id="GO:0005634">
    <property type="term" value="C:nucleus"/>
    <property type="evidence" value="ECO:0007669"/>
    <property type="project" value="UniProtKB-SubCell"/>
</dbReference>
<dbReference type="InterPro" id="IPR011990">
    <property type="entry name" value="TPR-like_helical_dom_sf"/>
</dbReference>
<keyword evidence="2" id="KW-0943">RNA-mediated gene silencing</keyword>
<comment type="caution">
    <text evidence="4">The sequence shown here is derived from an EMBL/GenBank/DDBJ whole genome shotgun (WGS) entry which is preliminary data.</text>
</comment>
<dbReference type="GO" id="GO:0006417">
    <property type="term" value="P:regulation of translation"/>
    <property type="evidence" value="ECO:0007669"/>
    <property type="project" value="UniProtKB-KW"/>
</dbReference>
<keyword evidence="2" id="KW-0804">Transcription</keyword>
<keyword evidence="2" id="KW-0539">Nucleus</keyword>
<dbReference type="SMART" id="SM00028">
    <property type="entry name" value="TPR"/>
    <property type="match status" value="3"/>
</dbReference>
<dbReference type="GO" id="GO:0005737">
    <property type="term" value="C:cytoplasm"/>
    <property type="evidence" value="ECO:0007669"/>
    <property type="project" value="UniProtKB-SubCell"/>
</dbReference>
<feature type="compositionally biased region" description="Basic and acidic residues" evidence="3">
    <location>
        <begin position="453"/>
        <end position="464"/>
    </location>
</feature>
<keyword evidence="5" id="KW-1185">Reference proteome</keyword>
<keyword evidence="2" id="KW-0963">Cytoplasm</keyword>
<dbReference type="PANTHER" id="PTHR12979:SF5">
    <property type="entry name" value="CCR4-NOT TRANSCRIPTION COMPLEX SUBUNIT 10"/>
    <property type="match status" value="1"/>
</dbReference>
<name>A0ABD2PDJ5_9CUCU</name>
<dbReference type="Gene3D" id="1.25.40.10">
    <property type="entry name" value="Tetratricopeptide repeat domain"/>
    <property type="match status" value="1"/>
</dbReference>
<evidence type="ECO:0000313" key="4">
    <source>
        <dbReference type="EMBL" id="KAL3288711.1"/>
    </source>
</evidence>
<dbReference type="GO" id="GO:0030014">
    <property type="term" value="C:CCR4-NOT complex"/>
    <property type="evidence" value="ECO:0007669"/>
    <property type="project" value="UniProtKB-UniRule"/>
</dbReference>
<organism evidence="4 5">
    <name type="scientific">Cryptolaemus montrouzieri</name>
    <dbReference type="NCBI Taxonomy" id="559131"/>
    <lineage>
        <taxon>Eukaryota</taxon>
        <taxon>Metazoa</taxon>
        <taxon>Ecdysozoa</taxon>
        <taxon>Arthropoda</taxon>
        <taxon>Hexapoda</taxon>
        <taxon>Insecta</taxon>
        <taxon>Pterygota</taxon>
        <taxon>Neoptera</taxon>
        <taxon>Endopterygota</taxon>
        <taxon>Coleoptera</taxon>
        <taxon>Polyphaga</taxon>
        <taxon>Cucujiformia</taxon>
        <taxon>Coccinelloidea</taxon>
        <taxon>Coccinellidae</taxon>
        <taxon>Scymninae</taxon>
        <taxon>Scymnini</taxon>
        <taxon>Cryptolaemus</taxon>
    </lineage>
</organism>
<dbReference type="InterPro" id="IPR019734">
    <property type="entry name" value="TPR_rpt"/>
</dbReference>
<dbReference type="EMBL" id="JABFTP020000185">
    <property type="protein sequence ID" value="KAL3288711.1"/>
    <property type="molecule type" value="Genomic_DNA"/>
</dbReference>
<dbReference type="InterPro" id="IPR039740">
    <property type="entry name" value="CNOT10"/>
</dbReference>
<comment type="similarity">
    <text evidence="1 2">Belongs to the CNOT10 family.</text>
</comment>
<dbReference type="Proteomes" id="UP001516400">
    <property type="component" value="Unassembled WGS sequence"/>
</dbReference>
<evidence type="ECO:0000256" key="1">
    <source>
        <dbReference type="ARBA" id="ARBA00010080"/>
    </source>
</evidence>
<protein>
    <recommendedName>
        <fullName evidence="2">CCR4-NOT transcription complex subunit 10</fullName>
    </recommendedName>
</protein>
<sequence>MDRIYKFIEPMDDVLARQVSLLAIELQLFIRMPDKALTLITYMENHLLNGNGNSQSTKSNEKLSKEPEPKITPCDPIIEVFKKKLAKYKARCYLMKRNLTAAIKEIQLLSGDDSNIDALFLTANGQYLSGNLSEAMKTLSSISANCLVYSESGESSNVLFYNNMGVIHHVLGKPNLACHYFQLALKEDLALQEKLKKETEDKSIYIIGGSKYHELMYNLGIALLHAGRCAQAFDCLIIAVRRYHRNSRLWLRIAECCIQLHKPSNDIDFDVPRRQKQMVAKIVGTKDHRKFVLTTNLSTDKKYSAESQSYAIPVPTLEFASICLRNAYTLIPSDTQTAPVPLFLIPGVTPPAPNPCPGPTPSSPLGPEDIIVLRNGILTASAYVSLCLGDYIISLEYAKNLLGQPRLSSVHKLLGHLYAAESLVLLDKISEAIEHLNPENVKDIDFDLSPSAEKSKTEEDDKIKTNPPPRWCPTTLTSAHSVMQYNLAVAKTIRGQFEQASTLLKQTWQLRSPECKVPVHIIMLVIYIELQLGHAEVARNLIKQYVLQQKYHNG</sequence>
<dbReference type="PANTHER" id="PTHR12979">
    <property type="entry name" value="CCR4-NOT TRANSCRIPTION COMPLEX SUBUNIT 10"/>
    <property type="match status" value="1"/>
</dbReference>
<dbReference type="AlphaFoldDB" id="A0ABD2PDJ5"/>
<dbReference type="SUPFAM" id="SSF48452">
    <property type="entry name" value="TPR-like"/>
    <property type="match status" value="1"/>
</dbReference>
<evidence type="ECO:0000256" key="2">
    <source>
        <dbReference type="RuleBase" id="RU367083"/>
    </source>
</evidence>
<feature type="region of interest" description="Disordered" evidence="3">
    <location>
        <begin position="447"/>
        <end position="469"/>
    </location>
</feature>
<keyword evidence="2" id="KW-0810">Translation regulation</keyword>
<keyword evidence="2" id="KW-0805">Transcription regulation</keyword>
<gene>
    <name evidence="4" type="ORF">HHI36_003146</name>
</gene>
<comment type="subcellular location">
    <subcellularLocation>
        <location evidence="2">Cytoplasm</location>
    </subcellularLocation>
    <subcellularLocation>
        <location evidence="2">Nucleus</location>
    </subcellularLocation>
</comment>
<evidence type="ECO:0000313" key="5">
    <source>
        <dbReference type="Proteomes" id="UP001516400"/>
    </source>
</evidence>
<evidence type="ECO:0000256" key="3">
    <source>
        <dbReference type="SAM" id="MobiDB-lite"/>
    </source>
</evidence>